<keyword evidence="1" id="KW-1185">Reference proteome</keyword>
<accession>A0A5S6QEY1</accession>
<dbReference type="Proteomes" id="UP000046395">
    <property type="component" value="Unassembled WGS sequence"/>
</dbReference>
<evidence type="ECO:0000313" key="1">
    <source>
        <dbReference type="Proteomes" id="UP000046395"/>
    </source>
</evidence>
<dbReference type="WBParaSite" id="TMUE_1000005660.1">
    <property type="protein sequence ID" value="TMUE_1000005660.1"/>
    <property type="gene ID" value="WBGene00294643"/>
</dbReference>
<name>A0A5S6QEY1_TRIMR</name>
<dbReference type="AlphaFoldDB" id="A0A5S6QEY1"/>
<sequence length="250" mass="27713">MISIHINLDTDGAMGTTNWTLWFPIDHCVKDDPTFGDWTVDWTPSWTTCSNAIGSAPSVVLTWTGDSALGRFTLWDDDAEMMGFVASDASAAIPPRSVFLCAWSIISFLMSQTQASNIVESPFLGRKTYLFWTQQVPFLSNVFESMPSSCAVRGSAVRLEPVSHCEKKPSTSLDHGQGGTIAGYTFFLQTIRYASSLTQALRSQDFVRWYRCGAPGAWLYLPVPPGWSGASYRLGPPNRLDWQSSSFQYC</sequence>
<reference evidence="2" key="1">
    <citation type="submission" date="2019-12" db="UniProtKB">
        <authorList>
            <consortium name="WormBaseParasite"/>
        </authorList>
    </citation>
    <scope>IDENTIFICATION</scope>
</reference>
<proteinExistence type="predicted"/>
<organism evidence="1 2">
    <name type="scientific">Trichuris muris</name>
    <name type="common">Mouse whipworm</name>
    <dbReference type="NCBI Taxonomy" id="70415"/>
    <lineage>
        <taxon>Eukaryota</taxon>
        <taxon>Metazoa</taxon>
        <taxon>Ecdysozoa</taxon>
        <taxon>Nematoda</taxon>
        <taxon>Enoplea</taxon>
        <taxon>Dorylaimia</taxon>
        <taxon>Trichinellida</taxon>
        <taxon>Trichuridae</taxon>
        <taxon>Trichuris</taxon>
    </lineage>
</organism>
<protein>
    <submittedName>
        <fullName evidence="2">Uncharacterized protein</fullName>
    </submittedName>
</protein>
<evidence type="ECO:0000313" key="2">
    <source>
        <dbReference type="WBParaSite" id="TMUE_1000005660.1"/>
    </source>
</evidence>